<keyword evidence="2" id="KW-1185">Reference proteome</keyword>
<accession>A0A371B5R4</accession>
<dbReference type="SUPFAM" id="SSF48452">
    <property type="entry name" value="TPR-like"/>
    <property type="match status" value="1"/>
</dbReference>
<reference evidence="2" key="1">
    <citation type="submission" date="2018-08" db="EMBL/GenBank/DDBJ databases">
        <authorList>
            <person name="Kim S.-J."/>
            <person name="Jung G.-Y."/>
        </authorList>
    </citation>
    <scope>NUCLEOTIDE SEQUENCE [LARGE SCALE GENOMIC DNA]</scope>
    <source>
        <strain evidence="2">GY_G</strain>
    </source>
</reference>
<dbReference type="Gene3D" id="1.20.58.320">
    <property type="entry name" value="TPR-like"/>
    <property type="match status" value="1"/>
</dbReference>
<dbReference type="OrthoDB" id="7593450at2"/>
<protein>
    <submittedName>
        <fullName evidence="1">DUF924 domain-containing protein</fullName>
    </submittedName>
</protein>
<organism evidence="1 2">
    <name type="scientific">Sphingorhabdus pulchriflava</name>
    <dbReference type="NCBI Taxonomy" id="2292257"/>
    <lineage>
        <taxon>Bacteria</taxon>
        <taxon>Pseudomonadati</taxon>
        <taxon>Pseudomonadota</taxon>
        <taxon>Alphaproteobacteria</taxon>
        <taxon>Sphingomonadales</taxon>
        <taxon>Sphingomonadaceae</taxon>
        <taxon>Sphingorhabdus</taxon>
    </lineage>
</organism>
<dbReference type="Pfam" id="PF06041">
    <property type="entry name" value="DUF924"/>
    <property type="match status" value="1"/>
</dbReference>
<evidence type="ECO:0000313" key="1">
    <source>
        <dbReference type="EMBL" id="RDV02920.1"/>
    </source>
</evidence>
<dbReference type="InterPro" id="IPR011990">
    <property type="entry name" value="TPR-like_helical_dom_sf"/>
</dbReference>
<evidence type="ECO:0000313" key="2">
    <source>
        <dbReference type="Proteomes" id="UP000263833"/>
    </source>
</evidence>
<comment type="caution">
    <text evidence="1">The sequence shown here is derived from an EMBL/GenBank/DDBJ whole genome shotgun (WGS) entry which is preliminary data.</text>
</comment>
<dbReference type="EMBL" id="QRGP01000002">
    <property type="protein sequence ID" value="RDV02920.1"/>
    <property type="molecule type" value="Genomic_DNA"/>
</dbReference>
<dbReference type="Proteomes" id="UP000263833">
    <property type="component" value="Unassembled WGS sequence"/>
</dbReference>
<dbReference type="Gene3D" id="1.25.40.10">
    <property type="entry name" value="Tetratricopeptide repeat domain"/>
    <property type="match status" value="1"/>
</dbReference>
<gene>
    <name evidence="1" type="ORF">DXH95_13470</name>
</gene>
<dbReference type="InterPro" id="IPR010323">
    <property type="entry name" value="DUF924"/>
</dbReference>
<proteinExistence type="predicted"/>
<sequence>MIDDDEAEVVAPPTDWAEQLLHFWFVEHGFADWFKGGVAFDAAVTQGFAEWREAVREQPTESFLTHPQTALAAVILFDQVPRNAYRGNAEAFATDHLALAIAKAAIAGAFDASLSKDERLFLYLPFEHSENPDDQRESVRLISQLGDQDLLKYAQDHQAMIERFGRFPHRNRALGRTDRPGEAEAVAAGNNW</sequence>
<dbReference type="AlphaFoldDB" id="A0A371B5R4"/>
<dbReference type="RefSeq" id="WP_115550025.1">
    <property type="nucleotide sequence ID" value="NZ_QRGP01000002.1"/>
</dbReference>
<name>A0A371B5R4_9SPHN</name>